<feature type="compositionally biased region" description="Low complexity" evidence="1">
    <location>
        <begin position="66"/>
        <end position="80"/>
    </location>
</feature>
<reference evidence="2" key="1">
    <citation type="submission" date="2022-08" db="EMBL/GenBank/DDBJ databases">
        <authorList>
            <consortium name="DOE Joint Genome Institute"/>
            <person name="Min B."/>
            <person name="Riley R."/>
            <person name="Sierra-Patev S."/>
            <person name="Naranjo-Ortiz M."/>
            <person name="Looney B."/>
            <person name="Konkel Z."/>
            <person name="Slot J.C."/>
            <person name="Sakamoto Y."/>
            <person name="Steenwyk J.L."/>
            <person name="Rokas A."/>
            <person name="Carro J."/>
            <person name="Camarero S."/>
            <person name="Ferreira P."/>
            <person name="Molpeceres G."/>
            <person name="Ruiz-Duenas F.J."/>
            <person name="Serrano A."/>
            <person name="Henrissat B."/>
            <person name="Drula E."/>
            <person name="Hughes K.W."/>
            <person name="Mata J.L."/>
            <person name="Ishikawa N.K."/>
            <person name="Vargas-Isla R."/>
            <person name="Ushijima S."/>
            <person name="Smith C.A."/>
            <person name="Ahrendt S."/>
            <person name="Andreopoulos W."/>
            <person name="He G."/>
            <person name="Labutti K."/>
            <person name="Lipzen A."/>
            <person name="Ng V."/>
            <person name="Sandor L."/>
            <person name="Barry K."/>
            <person name="Martinez A.T."/>
            <person name="Xiao Y."/>
            <person name="Gibbons J.G."/>
            <person name="Terashima K."/>
            <person name="Hibbett D.S."/>
            <person name="Grigoriev I.V."/>
        </authorList>
    </citation>
    <scope>NUCLEOTIDE SEQUENCE</scope>
    <source>
        <strain evidence="2">TFB9207</strain>
    </source>
</reference>
<feature type="region of interest" description="Disordered" evidence="1">
    <location>
        <begin position="1"/>
        <end position="101"/>
    </location>
</feature>
<feature type="compositionally biased region" description="Low complexity" evidence="1">
    <location>
        <begin position="264"/>
        <end position="279"/>
    </location>
</feature>
<proteinExistence type="predicted"/>
<evidence type="ECO:0000313" key="3">
    <source>
        <dbReference type="Proteomes" id="UP001163846"/>
    </source>
</evidence>
<evidence type="ECO:0000256" key="1">
    <source>
        <dbReference type="SAM" id="MobiDB-lite"/>
    </source>
</evidence>
<feature type="compositionally biased region" description="Polar residues" evidence="1">
    <location>
        <begin position="239"/>
        <end position="248"/>
    </location>
</feature>
<gene>
    <name evidence="2" type="ORF">F5878DRAFT_175708</name>
</gene>
<evidence type="ECO:0000313" key="2">
    <source>
        <dbReference type="EMBL" id="KAJ3838327.1"/>
    </source>
</evidence>
<feature type="compositionally biased region" description="Pro residues" evidence="1">
    <location>
        <begin position="175"/>
        <end position="199"/>
    </location>
</feature>
<protein>
    <submittedName>
        <fullName evidence="2">Uncharacterized protein</fullName>
    </submittedName>
</protein>
<organism evidence="2 3">
    <name type="scientific">Lentinula raphanica</name>
    <dbReference type="NCBI Taxonomy" id="153919"/>
    <lineage>
        <taxon>Eukaryota</taxon>
        <taxon>Fungi</taxon>
        <taxon>Dikarya</taxon>
        <taxon>Basidiomycota</taxon>
        <taxon>Agaricomycotina</taxon>
        <taxon>Agaricomycetes</taxon>
        <taxon>Agaricomycetidae</taxon>
        <taxon>Agaricales</taxon>
        <taxon>Marasmiineae</taxon>
        <taxon>Omphalotaceae</taxon>
        <taxon>Lentinula</taxon>
    </lineage>
</organism>
<name>A0AA38P8K7_9AGAR</name>
<comment type="caution">
    <text evidence="2">The sequence shown here is derived from an EMBL/GenBank/DDBJ whole genome shotgun (WGS) entry which is preliminary data.</text>
</comment>
<dbReference type="AlphaFoldDB" id="A0AA38P8K7"/>
<dbReference type="Proteomes" id="UP001163846">
    <property type="component" value="Unassembled WGS sequence"/>
</dbReference>
<feature type="compositionally biased region" description="Low complexity" evidence="1">
    <location>
        <begin position="89"/>
        <end position="101"/>
    </location>
</feature>
<feature type="compositionally biased region" description="Low complexity" evidence="1">
    <location>
        <begin position="200"/>
        <end position="216"/>
    </location>
</feature>
<feature type="compositionally biased region" description="Polar residues" evidence="1">
    <location>
        <begin position="43"/>
        <end position="63"/>
    </location>
</feature>
<sequence>MSTPTSSKPKNSKVKVANVPNSNGSTGSRTGIPTLRSLRTLFAPTSSQSKTLQVSPSRSSLNLPASKPSMHSMPSRSSLSINGTRTANSSSTSSFEVSNRSMTLGRSVHRDNRETTKIQEGVNTDEVLDIRSGSQILDGGGVDLSTIVEADTSGVSGVSLAESLSKHLPALPTSDSPPPELHSPSPSPSFSPLPSPKPPSASASASSLRLPHSPSSIHAQVHSALQVDPALAALLSPNRLPTSSSSMTDGLGPPSPGTSGHGLSSATNTNQSSSSSLPH</sequence>
<feature type="region of interest" description="Disordered" evidence="1">
    <location>
        <begin position="168"/>
        <end position="221"/>
    </location>
</feature>
<keyword evidence="3" id="KW-1185">Reference proteome</keyword>
<feature type="compositionally biased region" description="Low complexity" evidence="1">
    <location>
        <begin position="1"/>
        <end position="23"/>
    </location>
</feature>
<dbReference type="EMBL" id="MU806189">
    <property type="protein sequence ID" value="KAJ3838327.1"/>
    <property type="molecule type" value="Genomic_DNA"/>
</dbReference>
<accession>A0AA38P8K7</accession>
<feature type="region of interest" description="Disordered" evidence="1">
    <location>
        <begin position="236"/>
        <end position="279"/>
    </location>
</feature>